<name>A0ABQ7VX55_SOLTU</name>
<feature type="compositionally biased region" description="Polar residues" evidence="1">
    <location>
        <begin position="20"/>
        <end position="31"/>
    </location>
</feature>
<sequence>MVEDTAGGSSPPEEYPPLPTQSNPNVQQTNTGDKNMLQYAHIFKPKSINPTHPMIPAKPVVMLHGEPNITWKASEVKALIRQENLQYAIIGKFSYGKPDIIELRRTIPGQCGIKSECTIGVLDTRHILIRLTSLEDYVHLLSTTTFYVKARENFWQMRTFKWDPWFEPDAETIIGVAWIYFPDLPPNFFAKEAIFSIAAAVGKPLTVDMATKNQTRPSCAKVKVEVDLTAKLPQRVRITEEDDDTGHTKFKWIQVQYDHMPKYCKECCLQGHDENTCWSLHPELYESRRIEDKKETCEEKDTTAGRMGGKNRVLTSGKIVGYKQDKQEWMIRRINKYKRDKYGHIEGKNDVQDENPFVVLQDEEKQQTESKIIKEKEEATKDWVNRTFNEKENIARSKEGYEENTSKGNFCEEASKEKDMRNTEVDQHEQQQRDILERGEKKQIKNEKVVVPYENNNDEVLPLAIHNEGQEDNLEIVSGDKEDLRNNIESIALEGDLSPKQKGKLKESLIKQKKQGGVDHAAQASSRSKRTTIKNTRYQ</sequence>
<dbReference type="PANTHER" id="PTHR31286:SF179">
    <property type="entry name" value="RNASE H TYPE-1 DOMAIN-CONTAINING PROTEIN"/>
    <property type="match status" value="1"/>
</dbReference>
<accession>A0ABQ7VX55</accession>
<dbReference type="Pfam" id="PF14111">
    <property type="entry name" value="DUF4283"/>
    <property type="match status" value="1"/>
</dbReference>
<feature type="region of interest" description="Disordered" evidence="1">
    <location>
        <begin position="495"/>
        <end position="539"/>
    </location>
</feature>
<feature type="domain" description="DUF4283" evidence="2">
    <location>
        <begin position="82"/>
        <end position="169"/>
    </location>
</feature>
<proteinExistence type="predicted"/>
<feature type="region of interest" description="Disordered" evidence="1">
    <location>
        <begin position="395"/>
        <end position="441"/>
    </location>
</feature>
<keyword evidence="4" id="KW-1185">Reference proteome</keyword>
<evidence type="ECO:0000256" key="1">
    <source>
        <dbReference type="SAM" id="MobiDB-lite"/>
    </source>
</evidence>
<comment type="caution">
    <text evidence="3">The sequence shown here is derived from an EMBL/GenBank/DDBJ whole genome shotgun (WGS) entry which is preliminary data.</text>
</comment>
<gene>
    <name evidence="3" type="ORF">KY290_009560</name>
</gene>
<dbReference type="Proteomes" id="UP000826656">
    <property type="component" value="Unassembled WGS sequence"/>
</dbReference>
<feature type="region of interest" description="Disordered" evidence="1">
    <location>
        <begin position="1"/>
        <end position="31"/>
    </location>
</feature>
<evidence type="ECO:0000259" key="2">
    <source>
        <dbReference type="Pfam" id="PF14111"/>
    </source>
</evidence>
<feature type="compositionally biased region" description="Basic and acidic residues" evidence="1">
    <location>
        <begin position="395"/>
        <end position="405"/>
    </location>
</feature>
<dbReference type="EMBL" id="JAIVGD010000005">
    <property type="protein sequence ID" value="KAH0772423.1"/>
    <property type="molecule type" value="Genomic_DNA"/>
</dbReference>
<dbReference type="InterPro" id="IPR025558">
    <property type="entry name" value="DUF4283"/>
</dbReference>
<evidence type="ECO:0000313" key="4">
    <source>
        <dbReference type="Proteomes" id="UP000826656"/>
    </source>
</evidence>
<organism evidence="3 4">
    <name type="scientific">Solanum tuberosum</name>
    <name type="common">Potato</name>
    <dbReference type="NCBI Taxonomy" id="4113"/>
    <lineage>
        <taxon>Eukaryota</taxon>
        <taxon>Viridiplantae</taxon>
        <taxon>Streptophyta</taxon>
        <taxon>Embryophyta</taxon>
        <taxon>Tracheophyta</taxon>
        <taxon>Spermatophyta</taxon>
        <taxon>Magnoliopsida</taxon>
        <taxon>eudicotyledons</taxon>
        <taxon>Gunneridae</taxon>
        <taxon>Pentapetalae</taxon>
        <taxon>asterids</taxon>
        <taxon>lamiids</taxon>
        <taxon>Solanales</taxon>
        <taxon>Solanaceae</taxon>
        <taxon>Solanoideae</taxon>
        <taxon>Solaneae</taxon>
        <taxon>Solanum</taxon>
    </lineage>
</organism>
<dbReference type="PANTHER" id="PTHR31286">
    <property type="entry name" value="GLYCINE-RICH CELL WALL STRUCTURAL PROTEIN 1.8-LIKE"/>
    <property type="match status" value="1"/>
</dbReference>
<evidence type="ECO:0000313" key="3">
    <source>
        <dbReference type="EMBL" id="KAH0772423.1"/>
    </source>
</evidence>
<reference evidence="3 4" key="1">
    <citation type="journal article" date="2021" name="bioRxiv">
        <title>Chromosome-scale and haplotype-resolved genome assembly of a tetraploid potato cultivar.</title>
        <authorList>
            <person name="Sun H."/>
            <person name="Jiao W.-B."/>
            <person name="Krause K."/>
            <person name="Campoy J.A."/>
            <person name="Goel M."/>
            <person name="Folz-Donahue K."/>
            <person name="Kukat C."/>
            <person name="Huettel B."/>
            <person name="Schneeberger K."/>
        </authorList>
    </citation>
    <scope>NUCLEOTIDE SEQUENCE [LARGE SCALE GENOMIC DNA]</scope>
    <source>
        <strain evidence="3">SolTubOtavaFocal</strain>
        <tissue evidence="3">Leaves</tissue>
    </source>
</reference>
<protein>
    <recommendedName>
        <fullName evidence="2">DUF4283 domain-containing protein</fullName>
    </recommendedName>
</protein>
<feature type="compositionally biased region" description="Basic and acidic residues" evidence="1">
    <location>
        <begin position="413"/>
        <end position="441"/>
    </location>
</feature>
<dbReference type="InterPro" id="IPR040256">
    <property type="entry name" value="At4g02000-like"/>
</dbReference>